<organism evidence="1 2">
    <name type="scientific">Hallella seregens ATCC 51272</name>
    <dbReference type="NCBI Taxonomy" id="1336250"/>
    <lineage>
        <taxon>Bacteria</taxon>
        <taxon>Pseudomonadati</taxon>
        <taxon>Bacteroidota</taxon>
        <taxon>Bacteroidia</taxon>
        <taxon>Bacteroidales</taxon>
        <taxon>Prevotellaceae</taxon>
        <taxon>Hallella</taxon>
    </lineage>
</organism>
<name>A0ABV5ZLK2_9BACT</name>
<sequence>MNANDSLDRLLDALEHPDHYTEEELQSLLRDEETRAGYQLLADAASAYRRARTAPELSAETLDDEWRRLTGRVPIAATAADKTGEGVVPTRRRWHMAAVGGAVLCVSGLAWAAIHIARHTPPHPLPKAPAAVACLDSAATTPSAAPDTALLPQPAPAPRHQFDNARLGDIVQKMAEYYRLRTACHNDEAAQLRLHYLWDGGQPVEKAVETLNRFEKVNLTFADSTITIN</sequence>
<dbReference type="EMBL" id="JBHLZF010000002">
    <property type="protein sequence ID" value="MFB9898276.1"/>
    <property type="molecule type" value="Genomic_DNA"/>
</dbReference>
<accession>A0ABV5ZLK2</accession>
<comment type="caution">
    <text evidence="1">The sequence shown here is derived from an EMBL/GenBank/DDBJ whole genome shotgun (WGS) entry which is preliminary data.</text>
</comment>
<protein>
    <submittedName>
        <fullName evidence="1">DUF4974 domain-containing protein</fullName>
    </submittedName>
</protein>
<gene>
    <name evidence="1" type="ORF">ACFFK8_10865</name>
</gene>
<proteinExistence type="predicted"/>
<evidence type="ECO:0000313" key="1">
    <source>
        <dbReference type="EMBL" id="MFB9898276.1"/>
    </source>
</evidence>
<reference evidence="1 2" key="1">
    <citation type="submission" date="2024-09" db="EMBL/GenBank/DDBJ databases">
        <authorList>
            <person name="Sun Q."/>
            <person name="Mori K."/>
        </authorList>
    </citation>
    <scope>NUCLEOTIDE SEQUENCE [LARGE SCALE GENOMIC DNA]</scope>
    <source>
        <strain evidence="1 2">ATCC 51272</strain>
    </source>
</reference>
<dbReference type="RefSeq" id="WP_027952965.1">
    <property type="nucleotide sequence ID" value="NZ_JBHLZF010000002.1"/>
</dbReference>
<keyword evidence="2" id="KW-1185">Reference proteome</keyword>
<evidence type="ECO:0000313" key="2">
    <source>
        <dbReference type="Proteomes" id="UP001589688"/>
    </source>
</evidence>
<dbReference type="Proteomes" id="UP001589688">
    <property type="component" value="Unassembled WGS sequence"/>
</dbReference>